<dbReference type="OrthoDB" id="156254at2"/>
<dbReference type="AlphaFoldDB" id="A0A4P6JXB3"/>
<gene>
    <name evidence="2" type="ORF">EPA93_30400</name>
</gene>
<dbReference type="RefSeq" id="WP_129891128.1">
    <property type="nucleotide sequence ID" value="NZ_CP035758.1"/>
</dbReference>
<evidence type="ECO:0000313" key="3">
    <source>
        <dbReference type="Proteomes" id="UP000290365"/>
    </source>
</evidence>
<evidence type="ECO:0000313" key="2">
    <source>
        <dbReference type="EMBL" id="QBD80062.1"/>
    </source>
</evidence>
<sequence>MRQIRLATICMILVMLATGVLLLKQLRYTDAAQSRHQSCVNITATPDYLSSERPQDAIAAINNARKLEHVPALHLPKNFYQLSAVQQQLVLVNLERTDRGLHPLQMDPMLSRIALAYGRQLVDLHFFSHTSPISGTFTNRINSNTALFSHYSLAAENLAGNPQAGIGSIYEYMYDDASENCGHRENILNPALTLIGIGVVPGSVYGTISVQEFLTPAPWSAYISSSAASYPPPQLSIQTSRDDDLSLLHCQAYIENGLDVVRITWFLDKVEVPAQVGPSWTLDLSHLSPGKHTIFAFAVDEEQNYTAARYTLDM</sequence>
<dbReference type="Gene3D" id="3.40.33.10">
    <property type="entry name" value="CAP"/>
    <property type="match status" value="1"/>
</dbReference>
<dbReference type="InterPro" id="IPR014044">
    <property type="entry name" value="CAP_dom"/>
</dbReference>
<dbReference type="Proteomes" id="UP000290365">
    <property type="component" value="Chromosome"/>
</dbReference>
<organism evidence="2 3">
    <name type="scientific">Ktedonosporobacter rubrisoli</name>
    <dbReference type="NCBI Taxonomy" id="2509675"/>
    <lineage>
        <taxon>Bacteria</taxon>
        <taxon>Bacillati</taxon>
        <taxon>Chloroflexota</taxon>
        <taxon>Ktedonobacteria</taxon>
        <taxon>Ktedonobacterales</taxon>
        <taxon>Ktedonosporobacteraceae</taxon>
        <taxon>Ktedonosporobacter</taxon>
    </lineage>
</organism>
<dbReference type="PANTHER" id="PTHR31157:SF1">
    <property type="entry name" value="SCP DOMAIN-CONTAINING PROTEIN"/>
    <property type="match status" value="1"/>
</dbReference>
<dbReference type="Pfam" id="PF00188">
    <property type="entry name" value="CAP"/>
    <property type="match status" value="1"/>
</dbReference>
<dbReference type="InterPro" id="IPR035940">
    <property type="entry name" value="CAP_sf"/>
</dbReference>
<dbReference type="KEGG" id="kbs:EPA93_30400"/>
<proteinExistence type="predicted"/>
<evidence type="ECO:0000259" key="1">
    <source>
        <dbReference type="Pfam" id="PF00188"/>
    </source>
</evidence>
<dbReference type="CDD" id="cd05379">
    <property type="entry name" value="CAP_bacterial"/>
    <property type="match status" value="1"/>
</dbReference>
<dbReference type="PANTHER" id="PTHR31157">
    <property type="entry name" value="SCP DOMAIN-CONTAINING PROTEIN"/>
    <property type="match status" value="1"/>
</dbReference>
<protein>
    <submittedName>
        <fullName evidence="2">CAP domain-containing protein</fullName>
    </submittedName>
</protein>
<dbReference type="EMBL" id="CP035758">
    <property type="protein sequence ID" value="QBD80062.1"/>
    <property type="molecule type" value="Genomic_DNA"/>
</dbReference>
<dbReference type="SUPFAM" id="SSF55797">
    <property type="entry name" value="PR-1-like"/>
    <property type="match status" value="1"/>
</dbReference>
<accession>A0A4P6JXB3</accession>
<name>A0A4P6JXB3_KTERU</name>
<feature type="domain" description="SCP" evidence="1">
    <location>
        <begin position="91"/>
        <end position="212"/>
    </location>
</feature>
<keyword evidence="3" id="KW-1185">Reference proteome</keyword>
<reference evidence="2 3" key="1">
    <citation type="submission" date="2019-01" db="EMBL/GenBank/DDBJ databases">
        <title>Ktedonosporobacter rubrisoli SCAWS-G2.</title>
        <authorList>
            <person name="Huang Y."/>
            <person name="Yan B."/>
        </authorList>
    </citation>
    <scope>NUCLEOTIDE SEQUENCE [LARGE SCALE GENOMIC DNA]</scope>
    <source>
        <strain evidence="2 3">SCAWS-G2</strain>
    </source>
</reference>